<reference evidence="3 4" key="1">
    <citation type="submission" date="2018-02" db="EMBL/GenBank/DDBJ databases">
        <title>Comparative genomes isolates from brazilian mangrove.</title>
        <authorList>
            <person name="Araujo J.E."/>
            <person name="Taketani R.G."/>
            <person name="Silva M.C.P."/>
            <person name="Loureco M.V."/>
            <person name="Andreote F.D."/>
        </authorList>
    </citation>
    <scope>NUCLEOTIDE SEQUENCE [LARGE SCALE GENOMIC DNA]</scope>
    <source>
        <strain evidence="3 4">HEX-2 MGV</strain>
    </source>
</reference>
<dbReference type="InterPro" id="IPR015424">
    <property type="entry name" value="PyrdxlP-dep_Trfase"/>
</dbReference>
<keyword evidence="1" id="KW-0663">Pyridoxal phosphate</keyword>
<sequence length="386" mass="42974">MPVSSPYDVLSADSAYHDKPYLNTAAEGLPLASCLDAVRQYSTEKCLGEPGRVFFWNQYQRAKESAAQLFSVDPTQIALVSSTTEALNTIAQSIDWQPGDEILLTSIEFPSNIFPWVMLQRMGVRLRIVSPGPTGISIDELLENINPRTKLVTISQVSYATGEQLDPEPIWQRVRDTNTILCVDATQAAGRVPVRGDVADFTIASAFKWLNSIHGTAIMSVSSRVLNSQIIGPAGWLSAESCFTEDRFDTFHPRRDAQRFQAGMPNFASVYSVAEALAFHTPQRVQEQASQQASLIQHVRERLLEMGFDVLLPEEPSRQAGIVSFRCPAATRWKQELALHGCYVQGDDGRIRVAVHWYNNEQQIEQFLEALACVRDRDPIPIHGPA</sequence>
<name>A0A2S8F558_9BACT</name>
<dbReference type="SUPFAM" id="SSF53383">
    <property type="entry name" value="PLP-dependent transferases"/>
    <property type="match status" value="1"/>
</dbReference>
<gene>
    <name evidence="3" type="ORF">C5Y96_17315</name>
</gene>
<dbReference type="InterPro" id="IPR015422">
    <property type="entry name" value="PyrdxlP-dep_Trfase_small"/>
</dbReference>
<dbReference type="RefSeq" id="WP_105355889.1">
    <property type="nucleotide sequence ID" value="NZ_PUIA01000057.1"/>
</dbReference>
<protein>
    <recommendedName>
        <fullName evidence="2">Aminotransferase class V domain-containing protein</fullName>
    </recommendedName>
</protein>
<proteinExistence type="predicted"/>
<evidence type="ECO:0000256" key="1">
    <source>
        <dbReference type="ARBA" id="ARBA00022898"/>
    </source>
</evidence>
<dbReference type="Proteomes" id="UP000240009">
    <property type="component" value="Unassembled WGS sequence"/>
</dbReference>
<dbReference type="Pfam" id="PF00266">
    <property type="entry name" value="Aminotran_5"/>
    <property type="match status" value="1"/>
</dbReference>
<accession>A0A2S8F558</accession>
<dbReference type="OrthoDB" id="9804366at2"/>
<comment type="caution">
    <text evidence="3">The sequence shown here is derived from an EMBL/GenBank/DDBJ whole genome shotgun (WGS) entry which is preliminary data.</text>
</comment>
<dbReference type="InterPro" id="IPR015421">
    <property type="entry name" value="PyrdxlP-dep_Trfase_major"/>
</dbReference>
<evidence type="ECO:0000259" key="2">
    <source>
        <dbReference type="Pfam" id="PF00266"/>
    </source>
</evidence>
<evidence type="ECO:0000313" key="3">
    <source>
        <dbReference type="EMBL" id="PQO27303.1"/>
    </source>
</evidence>
<dbReference type="EMBL" id="PUIA01000057">
    <property type="protein sequence ID" value="PQO27303.1"/>
    <property type="molecule type" value="Genomic_DNA"/>
</dbReference>
<dbReference type="Gene3D" id="3.90.1150.10">
    <property type="entry name" value="Aspartate Aminotransferase, domain 1"/>
    <property type="match status" value="1"/>
</dbReference>
<organism evidence="3 4">
    <name type="scientific">Blastopirellula marina</name>
    <dbReference type="NCBI Taxonomy" id="124"/>
    <lineage>
        <taxon>Bacteria</taxon>
        <taxon>Pseudomonadati</taxon>
        <taxon>Planctomycetota</taxon>
        <taxon>Planctomycetia</taxon>
        <taxon>Pirellulales</taxon>
        <taxon>Pirellulaceae</taxon>
        <taxon>Blastopirellula</taxon>
    </lineage>
</organism>
<dbReference type="PANTHER" id="PTHR43586">
    <property type="entry name" value="CYSTEINE DESULFURASE"/>
    <property type="match status" value="1"/>
</dbReference>
<evidence type="ECO:0000313" key="4">
    <source>
        <dbReference type="Proteomes" id="UP000240009"/>
    </source>
</evidence>
<dbReference type="InterPro" id="IPR000192">
    <property type="entry name" value="Aminotrans_V_dom"/>
</dbReference>
<dbReference type="AlphaFoldDB" id="A0A2S8F558"/>
<feature type="domain" description="Aminotransferase class V" evidence="2">
    <location>
        <begin position="57"/>
        <end position="328"/>
    </location>
</feature>
<dbReference type="PANTHER" id="PTHR43586:SF8">
    <property type="entry name" value="CYSTEINE DESULFURASE 1, CHLOROPLASTIC"/>
    <property type="match status" value="1"/>
</dbReference>
<dbReference type="Gene3D" id="3.40.640.10">
    <property type="entry name" value="Type I PLP-dependent aspartate aminotransferase-like (Major domain)"/>
    <property type="match status" value="1"/>
</dbReference>